<dbReference type="Gene3D" id="3.40.50.720">
    <property type="entry name" value="NAD(P)-binding Rossmann-like Domain"/>
    <property type="match status" value="1"/>
</dbReference>
<dbReference type="PANTHER" id="PTHR42879:SF2">
    <property type="entry name" value="3-OXOACYL-[ACYL-CARRIER-PROTEIN] REDUCTASE FABG"/>
    <property type="match status" value="1"/>
</dbReference>
<dbReference type="InterPro" id="IPR036291">
    <property type="entry name" value="NAD(P)-bd_dom_sf"/>
</dbReference>
<dbReference type="FunFam" id="3.40.50.720:FF:000084">
    <property type="entry name" value="Short-chain dehydrogenase reductase"/>
    <property type="match status" value="1"/>
</dbReference>
<dbReference type="InterPro" id="IPR020904">
    <property type="entry name" value="Sc_DH/Rdtase_CS"/>
</dbReference>
<dbReference type="AlphaFoldDB" id="A0A0R3MPG5"/>
<dbReference type="GO" id="GO:0032787">
    <property type="term" value="P:monocarboxylic acid metabolic process"/>
    <property type="evidence" value="ECO:0007669"/>
    <property type="project" value="UniProtKB-ARBA"/>
</dbReference>
<keyword evidence="3" id="KW-1185">Reference proteome</keyword>
<dbReference type="InterPro" id="IPR002347">
    <property type="entry name" value="SDR_fam"/>
</dbReference>
<protein>
    <submittedName>
        <fullName evidence="2">Beta-D-hydroxybutyrate dehydrogenase</fullName>
    </submittedName>
</protein>
<dbReference type="PRINTS" id="PR00081">
    <property type="entry name" value="GDHRDH"/>
</dbReference>
<proteinExistence type="inferred from homology"/>
<sequence>MKGKRALVTGATAGLGLAVAESLASAGANIILHDLVEPKATADQLRSRFDVEVTSVAADLSQRASIEAMMADLLELGAIDILVNNAVVRHFAPVENFVPERWDEALAVNLSAPFHLIRLALPAMKARNWGRIINMASIYSTRAIADRIDYVTTKTAVLGMTRAVAIETATSGITCNAISPGTLPTPAIQRKIASIAADEGRAVDETTRDYLAARQPSGRFIAMESVGAMVVFLSSPAGQDITGATLPIDGGWAAA</sequence>
<dbReference type="InterPro" id="IPR050259">
    <property type="entry name" value="SDR"/>
</dbReference>
<accession>A0A0R3MPG5</accession>
<dbReference type="SUPFAM" id="SSF51735">
    <property type="entry name" value="NAD(P)-binding Rossmann-fold domains"/>
    <property type="match status" value="1"/>
</dbReference>
<comment type="caution">
    <text evidence="2">The sequence shown here is derived from an EMBL/GenBank/DDBJ whole genome shotgun (WGS) entry which is preliminary data.</text>
</comment>
<dbReference type="EMBL" id="LLYA01000192">
    <property type="protein sequence ID" value="KRR18886.1"/>
    <property type="molecule type" value="Genomic_DNA"/>
</dbReference>
<comment type="similarity">
    <text evidence="1">Belongs to the short-chain dehydrogenases/reductases (SDR) family.</text>
</comment>
<dbReference type="PANTHER" id="PTHR42879">
    <property type="entry name" value="3-OXOACYL-(ACYL-CARRIER-PROTEIN) REDUCTASE"/>
    <property type="match status" value="1"/>
</dbReference>
<evidence type="ECO:0000256" key="1">
    <source>
        <dbReference type="ARBA" id="ARBA00006484"/>
    </source>
</evidence>
<organism evidence="2 3">
    <name type="scientific">Bradyrhizobium retamae</name>
    <dbReference type="NCBI Taxonomy" id="1300035"/>
    <lineage>
        <taxon>Bacteria</taxon>
        <taxon>Pseudomonadati</taxon>
        <taxon>Pseudomonadota</taxon>
        <taxon>Alphaproteobacteria</taxon>
        <taxon>Hyphomicrobiales</taxon>
        <taxon>Nitrobacteraceae</taxon>
        <taxon>Bradyrhizobium</taxon>
    </lineage>
</organism>
<dbReference type="Pfam" id="PF13561">
    <property type="entry name" value="adh_short_C2"/>
    <property type="match status" value="1"/>
</dbReference>
<reference evidence="2 3" key="1">
    <citation type="submission" date="2014-03" db="EMBL/GenBank/DDBJ databases">
        <title>Bradyrhizobium valentinum sp. nov., isolated from effective nodules of Lupinus mariae-josephae, a lupine endemic of basic-lime soils in Eastern Spain.</title>
        <authorList>
            <person name="Duran D."/>
            <person name="Rey L."/>
            <person name="Navarro A."/>
            <person name="Busquets A."/>
            <person name="Imperial J."/>
            <person name="Ruiz-Argueso T."/>
        </authorList>
    </citation>
    <scope>NUCLEOTIDE SEQUENCE [LARGE SCALE GENOMIC DNA]</scope>
    <source>
        <strain evidence="2 3">Ro19</strain>
    </source>
</reference>
<dbReference type="PROSITE" id="PS00061">
    <property type="entry name" value="ADH_SHORT"/>
    <property type="match status" value="1"/>
</dbReference>
<evidence type="ECO:0000313" key="3">
    <source>
        <dbReference type="Proteomes" id="UP000052023"/>
    </source>
</evidence>
<gene>
    <name evidence="2" type="ORF">CQ13_09705</name>
</gene>
<dbReference type="Proteomes" id="UP000052023">
    <property type="component" value="Unassembled WGS sequence"/>
</dbReference>
<evidence type="ECO:0000313" key="2">
    <source>
        <dbReference type="EMBL" id="KRR18886.1"/>
    </source>
</evidence>
<name>A0A0R3MPG5_9BRAD</name>
<dbReference type="PRINTS" id="PR00080">
    <property type="entry name" value="SDRFAMILY"/>
</dbReference>